<dbReference type="GO" id="GO:0003677">
    <property type="term" value="F:DNA binding"/>
    <property type="evidence" value="ECO:0007669"/>
    <property type="project" value="InterPro"/>
</dbReference>
<dbReference type="SUPFAM" id="SSF52540">
    <property type="entry name" value="P-loop containing nucleoside triphosphate hydrolases"/>
    <property type="match status" value="2"/>
</dbReference>
<dbReference type="EC" id="3.1.21.5" evidence="3"/>
<dbReference type="Gene3D" id="3.40.50.300">
    <property type="entry name" value="P-loop containing nucleotide triphosphate hydrolases"/>
    <property type="match status" value="2"/>
</dbReference>
<dbReference type="InterPro" id="IPR006935">
    <property type="entry name" value="Helicase/UvrB_N"/>
</dbReference>
<protein>
    <submittedName>
        <fullName evidence="3">Type III restriction-modification system restriction subunit</fullName>
        <ecNumber evidence="3">3.1.21.5</ecNumber>
    </submittedName>
</protein>
<feature type="domain" description="Type III restriction enzyme C-terminal endonuclease" evidence="2">
    <location>
        <begin position="846"/>
        <end position="951"/>
    </location>
</feature>
<evidence type="ECO:0000259" key="1">
    <source>
        <dbReference type="Pfam" id="PF04851"/>
    </source>
</evidence>
<dbReference type="GO" id="GO:0015668">
    <property type="term" value="F:type III site-specific deoxyribonuclease activity"/>
    <property type="evidence" value="ECO:0007669"/>
    <property type="project" value="UniProtKB-EC"/>
</dbReference>
<dbReference type="InterPro" id="IPR027417">
    <property type="entry name" value="P-loop_NTPase"/>
</dbReference>
<keyword evidence="3" id="KW-0378">Hydrolase</keyword>
<dbReference type="AlphaFoldDB" id="A0A1W1D0Y5"/>
<sequence length="969" mass="110847">MAGFNYERHLSHQVKATESLLKVFHNARSVVDEDKAMANISNPKIDIENFHFSTNMMNLQEDFVLSDRKNTVLSKILDISMETGTGKTYTYTKMMFELQRHLGISKFIVIVPTLSIKAGTVNFLKSKATKEHFRQEYTCELKSYVVESKKGSKKKKETMPQAVREFVEANSFGAKRIDVLIINAGMINSDTMKKVFDVNLFDKYNTALEAIASVKPFTIVDEPHKFKTVNSTWKNIEKFESQYIVRYGATFDGDFKNLVYKLSAVDAFNHNLVKGVVAHVEEFEEGKHIGLRLKSSSATEAHFELNINGKKSTHKLIKKASLSQIHEQMQGVSIEEMNQSKVVLSNGLILTKNMTINPYSYASSLQDKMIERAVKKHFELEKALLTREVKIKPLTLFFIDDIEGYRDGNNLAGSLKSKFEAIAKGHIERLLKTETHAFYVHYLKKSLKDLSLIHGGYFSKDNSEKDDKIEKEINEILHDKESLLSLDNVRRFIFSKWTLREGWDNPNVFQICKLRSSGSVTSKLQEVGRGLRLPVNEYMSRVKEETFDLHYYVDFTEKDFVNSLVEEINNKSGILDEHIIPTKLEDTLIAKIFNHYLVREDALLEQLDDLKAINRKNEFKEKGYEILKALYPKAFNIGLEGRKVRNAGESNNKATLRAGKYEALKELWESINQKVVLEYKIESEEKFRALVEGYFEENIKRFKPQGLSTKTSTLVFEDDIATYNVHESIEDEILAVVTMTYKDFLMELSCVLSVNMLTLHEVFVGLSDRLSINNYLNMQTIRSIRMGFNQYLMDNAMNNFSIGYNKISNKTSIHPTKFTHKDGSPKATVNASDIGVKFEEGKTAESYLFDEVFYDSDLEKENILKNIEEVTVFSKIPKNSIRIPVAGGGTYSPDFAYVLKDANGAKRLNLVVESKDVKSKRDLRDEEKQKIKHAEVLFNSFGSEVKVAFKTQLQGEGMLGIIKDVLKLD</sequence>
<proteinExistence type="predicted"/>
<accession>A0A1W1D0Y5</accession>
<dbReference type="GO" id="GO:0005524">
    <property type="term" value="F:ATP binding"/>
    <property type="evidence" value="ECO:0007669"/>
    <property type="project" value="InterPro"/>
</dbReference>
<reference evidence="3" key="1">
    <citation type="submission" date="2016-10" db="EMBL/GenBank/DDBJ databases">
        <authorList>
            <person name="de Groot N.N."/>
        </authorList>
    </citation>
    <scope>NUCLEOTIDE SEQUENCE</scope>
</reference>
<evidence type="ECO:0000313" key="3">
    <source>
        <dbReference type="EMBL" id="SFV71768.1"/>
    </source>
</evidence>
<dbReference type="EMBL" id="FPHM01000307">
    <property type="protein sequence ID" value="SFV71768.1"/>
    <property type="molecule type" value="Genomic_DNA"/>
</dbReference>
<dbReference type="Pfam" id="PF19778">
    <property type="entry name" value="RE_endonuc"/>
    <property type="match status" value="1"/>
</dbReference>
<dbReference type="Pfam" id="PF04851">
    <property type="entry name" value="ResIII"/>
    <property type="match status" value="1"/>
</dbReference>
<evidence type="ECO:0000259" key="2">
    <source>
        <dbReference type="Pfam" id="PF19778"/>
    </source>
</evidence>
<name>A0A1W1D0Y5_9ZZZZ</name>
<dbReference type="InterPro" id="IPR045572">
    <property type="entry name" value="RE_endonuc_C"/>
</dbReference>
<organism evidence="3">
    <name type="scientific">hydrothermal vent metagenome</name>
    <dbReference type="NCBI Taxonomy" id="652676"/>
    <lineage>
        <taxon>unclassified sequences</taxon>
        <taxon>metagenomes</taxon>
        <taxon>ecological metagenomes</taxon>
    </lineage>
</organism>
<gene>
    <name evidence="3" type="ORF">MNB_SV-13-925</name>
</gene>
<dbReference type="NCBIfam" id="NF012027">
    <property type="entry name" value="PRK15483.1"/>
    <property type="match status" value="1"/>
</dbReference>
<feature type="domain" description="Helicase/UvrB N-terminal" evidence="1">
    <location>
        <begin position="75"/>
        <end position="251"/>
    </location>
</feature>